<proteinExistence type="predicted"/>
<name>A0A2P2PU62_RHIMU</name>
<protein>
    <submittedName>
        <fullName evidence="1">Uncharacterized protein</fullName>
    </submittedName>
</protein>
<organism evidence="1">
    <name type="scientific">Rhizophora mucronata</name>
    <name type="common">Asiatic mangrove</name>
    <dbReference type="NCBI Taxonomy" id="61149"/>
    <lineage>
        <taxon>Eukaryota</taxon>
        <taxon>Viridiplantae</taxon>
        <taxon>Streptophyta</taxon>
        <taxon>Embryophyta</taxon>
        <taxon>Tracheophyta</taxon>
        <taxon>Spermatophyta</taxon>
        <taxon>Magnoliopsida</taxon>
        <taxon>eudicotyledons</taxon>
        <taxon>Gunneridae</taxon>
        <taxon>Pentapetalae</taxon>
        <taxon>rosids</taxon>
        <taxon>fabids</taxon>
        <taxon>Malpighiales</taxon>
        <taxon>Rhizophoraceae</taxon>
        <taxon>Rhizophora</taxon>
    </lineage>
</organism>
<dbReference type="AlphaFoldDB" id="A0A2P2PU62"/>
<dbReference type="EMBL" id="GGEC01077803">
    <property type="protein sequence ID" value="MBX58287.1"/>
    <property type="molecule type" value="Transcribed_RNA"/>
</dbReference>
<accession>A0A2P2PU62</accession>
<sequence length="56" mass="6144">MKKMGKELDQVSQRAVKVTVAERSCGLQKSSPACSRPASNCTALLIRLRSRNLLRG</sequence>
<evidence type="ECO:0000313" key="1">
    <source>
        <dbReference type="EMBL" id="MBX58287.1"/>
    </source>
</evidence>
<reference evidence="1" key="1">
    <citation type="submission" date="2018-02" db="EMBL/GenBank/DDBJ databases">
        <title>Rhizophora mucronata_Transcriptome.</title>
        <authorList>
            <person name="Meera S.P."/>
            <person name="Sreeshan A."/>
            <person name="Augustine A."/>
        </authorList>
    </citation>
    <scope>NUCLEOTIDE SEQUENCE</scope>
    <source>
        <tissue evidence="1">Leaf</tissue>
    </source>
</reference>